<organism evidence="2">
    <name type="scientific">Craspedostauros australis</name>
    <dbReference type="NCBI Taxonomy" id="1486917"/>
    <lineage>
        <taxon>Eukaryota</taxon>
        <taxon>Sar</taxon>
        <taxon>Stramenopiles</taxon>
        <taxon>Ochrophyta</taxon>
        <taxon>Bacillariophyta</taxon>
        <taxon>Bacillariophyceae</taxon>
        <taxon>Bacillariophycidae</taxon>
        <taxon>Naviculales</taxon>
        <taxon>Naviculaceae</taxon>
        <taxon>Craspedostauros</taxon>
    </lineage>
</organism>
<protein>
    <submittedName>
        <fullName evidence="2">Uncharacterized protein</fullName>
    </submittedName>
</protein>
<feature type="signal peptide" evidence="1">
    <location>
        <begin position="1"/>
        <end position="16"/>
    </location>
</feature>
<reference evidence="2" key="1">
    <citation type="submission" date="2021-01" db="EMBL/GenBank/DDBJ databases">
        <authorList>
            <person name="Corre E."/>
            <person name="Pelletier E."/>
            <person name="Niang G."/>
            <person name="Scheremetjew M."/>
            <person name="Finn R."/>
            <person name="Kale V."/>
            <person name="Holt S."/>
            <person name="Cochrane G."/>
            <person name="Meng A."/>
            <person name="Brown T."/>
            <person name="Cohen L."/>
        </authorList>
    </citation>
    <scope>NUCLEOTIDE SEQUENCE</scope>
    <source>
        <strain evidence="2">CCMP3328</strain>
    </source>
</reference>
<dbReference type="Gene3D" id="3.30.1310.10">
    <property type="entry name" value="Nucleoid-associated protein YbaB-like domain"/>
    <property type="match status" value="1"/>
</dbReference>
<accession>A0A6T6GDZ0</accession>
<evidence type="ECO:0000313" key="3">
    <source>
        <dbReference type="EMBL" id="CAD8338290.1"/>
    </source>
</evidence>
<name>A0A6T6GDZ0_9STRA</name>
<proteinExistence type="predicted"/>
<dbReference type="EMBL" id="HBEF01016705">
    <property type="protein sequence ID" value="CAD8338290.1"/>
    <property type="molecule type" value="Transcribed_RNA"/>
</dbReference>
<feature type="chain" id="PRO_5036393647" evidence="1">
    <location>
        <begin position="17"/>
        <end position="174"/>
    </location>
</feature>
<dbReference type="AlphaFoldDB" id="A0A6T6GDZ0"/>
<dbReference type="EMBL" id="HBEF01016704">
    <property type="protein sequence ID" value="CAD8338289.1"/>
    <property type="molecule type" value="Transcribed_RNA"/>
</dbReference>
<keyword evidence="1" id="KW-0732">Signal</keyword>
<dbReference type="SUPFAM" id="SSF82607">
    <property type="entry name" value="YbaB-like"/>
    <property type="match status" value="1"/>
</dbReference>
<gene>
    <name evidence="2" type="ORF">CAUS1442_LOCUS10418</name>
    <name evidence="3" type="ORF">CAUS1442_LOCUS10419</name>
</gene>
<evidence type="ECO:0000256" key="1">
    <source>
        <dbReference type="SAM" id="SignalP"/>
    </source>
</evidence>
<evidence type="ECO:0000313" key="2">
    <source>
        <dbReference type="EMBL" id="CAD8338289.1"/>
    </source>
</evidence>
<dbReference type="InterPro" id="IPR036894">
    <property type="entry name" value="YbaB-like_sf"/>
</dbReference>
<sequence length="174" mass="18587">MKVSVISCLLLAGADAFTVVQHRGVSAPSSSTELNLFGGGGNKEGKKPGMMDQLAMFKKAQEMAQKKQKLDTELAQMDFSGTSENEKVVATFKFVPVTNPMDPNPEYETQSFQFDDEWYADASTDDIATACQEALLNGSQTINKAVTEKYQALQSDLMAAFGGDAGAAPAAPES</sequence>